<evidence type="ECO:0000313" key="2">
    <source>
        <dbReference type="Proteomes" id="UP001480595"/>
    </source>
</evidence>
<gene>
    <name evidence="1" type="ORF">PG994_002776</name>
</gene>
<dbReference type="EMBL" id="JAQQWL010000003">
    <property type="protein sequence ID" value="KAK8078969.1"/>
    <property type="molecule type" value="Genomic_DNA"/>
</dbReference>
<proteinExistence type="predicted"/>
<reference evidence="1 2" key="1">
    <citation type="submission" date="2023-01" db="EMBL/GenBank/DDBJ databases">
        <title>Analysis of 21 Apiospora genomes using comparative genomics revels a genus with tremendous synthesis potential of carbohydrate active enzymes and secondary metabolites.</title>
        <authorList>
            <person name="Sorensen T."/>
        </authorList>
    </citation>
    <scope>NUCLEOTIDE SEQUENCE [LARGE SCALE GENOMIC DNA]</scope>
    <source>
        <strain evidence="1 2">CBS 135458</strain>
    </source>
</reference>
<comment type="caution">
    <text evidence="1">The sequence shown here is derived from an EMBL/GenBank/DDBJ whole genome shotgun (WGS) entry which is preliminary data.</text>
</comment>
<dbReference type="InterPro" id="IPR011990">
    <property type="entry name" value="TPR-like_helical_dom_sf"/>
</dbReference>
<sequence>MMRDGLKIAIRNLREAHLGILYCKAQLAKVLISPAVEAAGTGSLTPHEGLAEAEALLLEFNAAYEESYAGHADQMVSRAYLVDCYRRQGKMEDAAALTERLLEGTRRVFGEGSRWEEYILRNYCP</sequence>
<dbReference type="Proteomes" id="UP001480595">
    <property type="component" value="Unassembled WGS sequence"/>
</dbReference>
<dbReference type="Gene3D" id="1.25.40.10">
    <property type="entry name" value="Tetratricopeptide repeat domain"/>
    <property type="match status" value="1"/>
</dbReference>
<name>A0ABR1W644_9PEZI</name>
<keyword evidence="2" id="KW-1185">Reference proteome</keyword>
<protein>
    <submittedName>
        <fullName evidence="1">Uncharacterized protein</fullName>
    </submittedName>
</protein>
<accession>A0ABR1W644</accession>
<dbReference type="RefSeq" id="XP_066720040.1">
    <property type="nucleotide sequence ID" value="XM_066854185.1"/>
</dbReference>
<dbReference type="GeneID" id="92087248"/>
<organism evidence="1 2">
    <name type="scientific">Apiospora phragmitis</name>
    <dbReference type="NCBI Taxonomy" id="2905665"/>
    <lineage>
        <taxon>Eukaryota</taxon>
        <taxon>Fungi</taxon>
        <taxon>Dikarya</taxon>
        <taxon>Ascomycota</taxon>
        <taxon>Pezizomycotina</taxon>
        <taxon>Sordariomycetes</taxon>
        <taxon>Xylariomycetidae</taxon>
        <taxon>Amphisphaeriales</taxon>
        <taxon>Apiosporaceae</taxon>
        <taxon>Apiospora</taxon>
    </lineage>
</organism>
<evidence type="ECO:0000313" key="1">
    <source>
        <dbReference type="EMBL" id="KAK8078969.1"/>
    </source>
</evidence>